<proteinExistence type="predicted"/>
<keyword evidence="3" id="KW-1185">Reference proteome</keyword>
<keyword evidence="1" id="KW-0812">Transmembrane</keyword>
<evidence type="ECO:0000313" key="2">
    <source>
        <dbReference type="EMBL" id="TXB62333.1"/>
    </source>
</evidence>
<dbReference type="Proteomes" id="UP000321580">
    <property type="component" value="Unassembled WGS sequence"/>
</dbReference>
<dbReference type="OrthoDB" id="1048788at2"/>
<comment type="caution">
    <text evidence="2">The sequence shown here is derived from an EMBL/GenBank/DDBJ whole genome shotgun (WGS) entry which is preliminary data.</text>
</comment>
<gene>
    <name evidence="2" type="ORF">FRY97_14310</name>
</gene>
<dbReference type="InterPro" id="IPR024294">
    <property type="entry name" value="DUF3810"/>
</dbReference>
<feature type="transmembrane region" description="Helical" evidence="1">
    <location>
        <begin position="101"/>
        <end position="122"/>
    </location>
</feature>
<dbReference type="RefSeq" id="WP_147168240.1">
    <property type="nucleotide sequence ID" value="NZ_VOOR01000031.1"/>
</dbReference>
<keyword evidence="1" id="KW-1133">Transmembrane helix</keyword>
<dbReference type="AlphaFoldDB" id="A0A5C6RJL7"/>
<protein>
    <submittedName>
        <fullName evidence="2">DUF3810 domain-containing protein</fullName>
    </submittedName>
</protein>
<evidence type="ECO:0000256" key="1">
    <source>
        <dbReference type="SAM" id="Phobius"/>
    </source>
</evidence>
<evidence type="ECO:0000313" key="3">
    <source>
        <dbReference type="Proteomes" id="UP000321580"/>
    </source>
</evidence>
<reference evidence="2 3" key="1">
    <citation type="submission" date="2019-08" db="EMBL/GenBank/DDBJ databases">
        <title>Genome of Phaeodactylibacter luteus.</title>
        <authorList>
            <person name="Bowman J.P."/>
        </authorList>
    </citation>
    <scope>NUCLEOTIDE SEQUENCE [LARGE SCALE GENOMIC DNA]</scope>
    <source>
        <strain evidence="2 3">KCTC 42180</strain>
    </source>
</reference>
<keyword evidence="1" id="KW-0472">Membrane</keyword>
<accession>A0A5C6RJL7</accession>
<dbReference type="Pfam" id="PF12725">
    <property type="entry name" value="DUF3810"/>
    <property type="match status" value="1"/>
</dbReference>
<feature type="transmembrane region" description="Helical" evidence="1">
    <location>
        <begin position="18"/>
        <end position="36"/>
    </location>
</feature>
<dbReference type="SUPFAM" id="SSF55486">
    <property type="entry name" value="Metalloproteases ('zincins'), catalytic domain"/>
    <property type="match status" value="1"/>
</dbReference>
<dbReference type="EMBL" id="VOOR01000031">
    <property type="protein sequence ID" value="TXB62333.1"/>
    <property type="molecule type" value="Genomic_DNA"/>
</dbReference>
<feature type="transmembrane region" description="Helical" evidence="1">
    <location>
        <begin position="56"/>
        <end position="80"/>
    </location>
</feature>
<name>A0A5C6RJL7_9BACT</name>
<sequence length="370" mass="41939">MALQDAVPLKARFRSVPLAYVGLALGLLAWAGRLLLPELWIEQFYSRGLFVGVRSLIDYTFGWLPFPALYLFVGWLLYLAAKGVYRWRAGEGHIGQKLKGLLIWWLGFLGWGVFLFLLLWGYNYSRLPIEQELGLQLKPLSTDEIRRAMYQEADALKVLRAKIPGAGTEALGREHFPENLEEVLRAEQEAWLHSHGYPAPGRVRGKLIYPKGVFLRFSSAGLYFPWTGEGHVDAGLHPIQQVGVMAHEMGHGFGFGDEGTCNFLAYVTCFHAADPAIAYAGRLDYWRTLAANYLRVDRDGYRTFRESLPLGIQADLDAINANLMAYPDILPSFRYLLYNSYLKAQGIEEGIQNYNRVLMLVKAWKEGQQI</sequence>
<organism evidence="2 3">
    <name type="scientific">Phaeodactylibacter luteus</name>
    <dbReference type="NCBI Taxonomy" id="1564516"/>
    <lineage>
        <taxon>Bacteria</taxon>
        <taxon>Pseudomonadati</taxon>
        <taxon>Bacteroidota</taxon>
        <taxon>Saprospiria</taxon>
        <taxon>Saprospirales</taxon>
        <taxon>Haliscomenobacteraceae</taxon>
        <taxon>Phaeodactylibacter</taxon>
    </lineage>
</organism>